<dbReference type="SFLD" id="SFLDG01101">
    <property type="entry name" value="Uncharacterised_Radical_SAM_Su"/>
    <property type="match status" value="1"/>
</dbReference>
<dbReference type="GO" id="GO:0051539">
    <property type="term" value="F:4 iron, 4 sulfur cluster binding"/>
    <property type="evidence" value="ECO:0007669"/>
    <property type="project" value="UniProtKB-KW"/>
</dbReference>
<accession>A0A545AZK9</accession>
<dbReference type="InterPro" id="IPR016431">
    <property type="entry name" value="Pyrv-formate_lyase-activ_prd"/>
</dbReference>
<sequence length="342" mass="35820">MTGEPVWRPAVLATATGDGRVRCDLCPHACVLADGEIGECRVRRNSGGRLETATFTTTVAHLDAVERKPFFHVRPGSQVLTAAGPGCSFRCNYCVNHRLSQYGRPGGSSDFAGDPAQPSTLVSQAADAGAAIGLSYAEPSLAPELTLALAGLAAPRGVPVLWKTNGFLTAAAIDLVAPVLTAVNVDVKAATDAAHRRLTGAPLAPVLDAIERFRAAGVWVEVCTPLIPGVSDAPAEARAIAANLAAIDPAVPWHLVRFTPDFRMRRPDPTPPAVLARAAADGREAGLTFVYVERALGDQGRATYCPACGVVLVDRTLWASRENHLVDGRCPGCGLAIPGRWA</sequence>
<evidence type="ECO:0000259" key="7">
    <source>
        <dbReference type="PROSITE" id="PS51918"/>
    </source>
</evidence>
<reference evidence="8 9" key="1">
    <citation type="submission" date="2019-07" db="EMBL/GenBank/DDBJ databases">
        <title>Cryptosporangium phraense sp. nov., isolated from plant litter.</title>
        <authorList>
            <person name="Suriyachadkun C."/>
        </authorList>
    </citation>
    <scope>NUCLEOTIDE SEQUENCE [LARGE SCALE GENOMIC DNA]</scope>
    <source>
        <strain evidence="8 9">A-T 5661</strain>
    </source>
</reference>
<keyword evidence="1" id="KW-0004">4Fe-4S</keyword>
<dbReference type="InterPro" id="IPR058240">
    <property type="entry name" value="rSAM_sf"/>
</dbReference>
<gene>
    <name evidence="8" type="ORF">FL583_00345</name>
</gene>
<keyword evidence="9" id="KW-1185">Reference proteome</keyword>
<protein>
    <submittedName>
        <fullName evidence="8">Radical SAM protein</fullName>
    </submittedName>
</protein>
<dbReference type="Proteomes" id="UP000317982">
    <property type="component" value="Unassembled WGS sequence"/>
</dbReference>
<dbReference type="AlphaFoldDB" id="A0A545AZK9"/>
<proteinExistence type="predicted"/>
<dbReference type="RefSeq" id="WP_142702384.1">
    <property type="nucleotide sequence ID" value="NZ_VIRS01000001.1"/>
</dbReference>
<keyword evidence="3 6" id="KW-0479">Metal-binding</keyword>
<dbReference type="SFLD" id="SFLDS00029">
    <property type="entry name" value="Radical_SAM"/>
    <property type="match status" value="1"/>
</dbReference>
<evidence type="ECO:0000256" key="2">
    <source>
        <dbReference type="ARBA" id="ARBA00022691"/>
    </source>
</evidence>
<keyword evidence="4 6" id="KW-0408">Iron</keyword>
<feature type="domain" description="Radical SAM core" evidence="7">
    <location>
        <begin position="71"/>
        <end position="293"/>
    </location>
</feature>
<dbReference type="EMBL" id="VIRS01000001">
    <property type="protein sequence ID" value="TQS46766.1"/>
    <property type="molecule type" value="Genomic_DNA"/>
</dbReference>
<dbReference type="SUPFAM" id="SSF102114">
    <property type="entry name" value="Radical SAM enzymes"/>
    <property type="match status" value="1"/>
</dbReference>
<comment type="cofactor">
    <cofactor evidence="6">
        <name>[4Fe-4S] cluster</name>
        <dbReference type="ChEBI" id="CHEBI:49883"/>
    </cofactor>
    <text evidence="6">Binds 1 [4Fe-4S] cluster. The cluster is coordinated with 3 cysteines and an exchangeable S-adenosyl-L-methionine.</text>
</comment>
<dbReference type="InterPro" id="IPR013785">
    <property type="entry name" value="Aldolase_TIM"/>
</dbReference>
<evidence type="ECO:0000256" key="6">
    <source>
        <dbReference type="PIRSR" id="PIRSR004869-50"/>
    </source>
</evidence>
<evidence type="ECO:0000256" key="3">
    <source>
        <dbReference type="ARBA" id="ARBA00022723"/>
    </source>
</evidence>
<dbReference type="PANTHER" id="PTHR30352">
    <property type="entry name" value="PYRUVATE FORMATE-LYASE-ACTIVATING ENZYME"/>
    <property type="match status" value="1"/>
</dbReference>
<dbReference type="OrthoDB" id="9778883at2"/>
<evidence type="ECO:0000256" key="4">
    <source>
        <dbReference type="ARBA" id="ARBA00023004"/>
    </source>
</evidence>
<feature type="binding site" evidence="6">
    <location>
        <position position="87"/>
    </location>
    <ligand>
        <name>[4Fe-4S] cluster</name>
        <dbReference type="ChEBI" id="CHEBI:49883"/>
        <note>4Fe-4S-S-AdoMet</note>
    </ligand>
</feature>
<evidence type="ECO:0000256" key="1">
    <source>
        <dbReference type="ARBA" id="ARBA00022485"/>
    </source>
</evidence>
<dbReference type="InterPro" id="IPR007197">
    <property type="entry name" value="rSAM"/>
</dbReference>
<keyword evidence="2 6" id="KW-0949">S-adenosyl-L-methionine</keyword>
<dbReference type="PROSITE" id="PS51918">
    <property type="entry name" value="RADICAL_SAM"/>
    <property type="match status" value="1"/>
</dbReference>
<feature type="binding site" evidence="6">
    <location>
        <position position="91"/>
    </location>
    <ligand>
        <name>[4Fe-4S] cluster</name>
        <dbReference type="ChEBI" id="CHEBI:49883"/>
        <note>4Fe-4S-S-AdoMet</note>
    </ligand>
</feature>
<dbReference type="InterPro" id="IPR027596">
    <property type="entry name" value="AmmeMemoSam_rS"/>
</dbReference>
<dbReference type="Gene3D" id="3.20.20.70">
    <property type="entry name" value="Aldolase class I"/>
    <property type="match status" value="1"/>
</dbReference>
<name>A0A545AZK9_9ACTN</name>
<dbReference type="PIRSF" id="PIRSF004869">
    <property type="entry name" value="PflX_prd"/>
    <property type="match status" value="1"/>
</dbReference>
<dbReference type="Pfam" id="PF04055">
    <property type="entry name" value="Radical_SAM"/>
    <property type="match status" value="1"/>
</dbReference>
<dbReference type="GO" id="GO:0003824">
    <property type="term" value="F:catalytic activity"/>
    <property type="evidence" value="ECO:0007669"/>
    <property type="project" value="InterPro"/>
</dbReference>
<organism evidence="8 9">
    <name type="scientific">Cryptosporangium phraense</name>
    <dbReference type="NCBI Taxonomy" id="2593070"/>
    <lineage>
        <taxon>Bacteria</taxon>
        <taxon>Bacillati</taxon>
        <taxon>Actinomycetota</taxon>
        <taxon>Actinomycetes</taxon>
        <taxon>Cryptosporangiales</taxon>
        <taxon>Cryptosporangiaceae</taxon>
        <taxon>Cryptosporangium</taxon>
    </lineage>
</organism>
<feature type="binding site" evidence="6">
    <location>
        <position position="94"/>
    </location>
    <ligand>
        <name>[4Fe-4S] cluster</name>
        <dbReference type="ChEBI" id="CHEBI:49883"/>
        <note>4Fe-4S-S-AdoMet</note>
    </ligand>
</feature>
<dbReference type="InterPro" id="IPR034457">
    <property type="entry name" value="Organic_radical-activating"/>
</dbReference>
<evidence type="ECO:0000256" key="5">
    <source>
        <dbReference type="ARBA" id="ARBA00023014"/>
    </source>
</evidence>
<dbReference type="InParanoid" id="A0A545AZK9"/>
<evidence type="ECO:0000313" key="8">
    <source>
        <dbReference type="EMBL" id="TQS46766.1"/>
    </source>
</evidence>
<dbReference type="InterPro" id="IPR006638">
    <property type="entry name" value="Elp3/MiaA/NifB-like_rSAM"/>
</dbReference>
<dbReference type="PANTHER" id="PTHR30352:SF5">
    <property type="entry name" value="PYRUVATE FORMATE-LYASE 1-ACTIVATING ENZYME"/>
    <property type="match status" value="1"/>
</dbReference>
<evidence type="ECO:0000313" key="9">
    <source>
        <dbReference type="Proteomes" id="UP000317982"/>
    </source>
</evidence>
<keyword evidence="5 6" id="KW-0411">Iron-sulfur</keyword>
<comment type="caution">
    <text evidence="8">The sequence shown here is derived from an EMBL/GenBank/DDBJ whole genome shotgun (WGS) entry which is preliminary data.</text>
</comment>
<dbReference type="GO" id="GO:0046872">
    <property type="term" value="F:metal ion binding"/>
    <property type="evidence" value="ECO:0007669"/>
    <property type="project" value="UniProtKB-KW"/>
</dbReference>
<dbReference type="SMART" id="SM00729">
    <property type="entry name" value="Elp3"/>
    <property type="match status" value="1"/>
</dbReference>